<reference evidence="3 4" key="1">
    <citation type="journal article" date="2020" name="Int. J. Syst. Evol. Microbiol.">
        <title>Novel acetic acid bacteria from cider fermentations: Acetobacter conturbans sp. nov. and Acetobacter fallax sp. nov.</title>
        <authorList>
            <person name="Sombolestani A.S."/>
            <person name="Cleenwerck I."/>
            <person name="Cnockaert M."/>
            <person name="Borremans W."/>
            <person name="Wieme A.D."/>
            <person name="De Vuyst L."/>
            <person name="Vandamme P."/>
        </authorList>
    </citation>
    <scope>NUCLEOTIDE SEQUENCE [LARGE SCALE GENOMIC DNA]</scope>
    <source>
        <strain evidence="3 4">LMG 1637</strain>
    </source>
</reference>
<dbReference type="SUPFAM" id="SSF56420">
    <property type="entry name" value="Peptide deformylase"/>
    <property type="match status" value="1"/>
</dbReference>
<dbReference type="PRINTS" id="PR01576">
    <property type="entry name" value="PDEFORMYLASE"/>
</dbReference>
<proteinExistence type="inferred from homology"/>
<dbReference type="NCBIfam" id="TIGR00079">
    <property type="entry name" value="pept_deformyl"/>
    <property type="match status" value="1"/>
</dbReference>
<accession>A0ABX0KEE0</accession>
<keyword evidence="2" id="KW-0408">Iron</keyword>
<dbReference type="EC" id="3.5.1.88" evidence="2"/>
<name>A0ABX0KEE0_9PROT</name>
<dbReference type="HAMAP" id="MF_00163">
    <property type="entry name" value="Pep_deformylase"/>
    <property type="match status" value="1"/>
</dbReference>
<keyword evidence="2" id="KW-0479">Metal-binding</keyword>
<feature type="active site" evidence="2">
    <location>
        <position position="144"/>
    </location>
</feature>
<dbReference type="PANTHER" id="PTHR10458:SF22">
    <property type="entry name" value="PEPTIDE DEFORMYLASE"/>
    <property type="match status" value="1"/>
</dbReference>
<keyword evidence="2" id="KW-0648">Protein biosynthesis</keyword>
<organism evidence="3 4">
    <name type="scientific">Acetobacter fallax</name>
    <dbReference type="NCBI Taxonomy" id="1737473"/>
    <lineage>
        <taxon>Bacteria</taxon>
        <taxon>Pseudomonadati</taxon>
        <taxon>Pseudomonadota</taxon>
        <taxon>Alphaproteobacteria</taxon>
        <taxon>Acetobacterales</taxon>
        <taxon>Acetobacteraceae</taxon>
        <taxon>Acetobacter</taxon>
    </lineage>
</organism>
<dbReference type="NCBIfam" id="NF001159">
    <property type="entry name" value="PRK00150.1-3"/>
    <property type="match status" value="1"/>
</dbReference>
<keyword evidence="2 3" id="KW-0378">Hydrolase</keyword>
<evidence type="ECO:0000313" key="3">
    <source>
        <dbReference type="EMBL" id="NHO34178.1"/>
    </source>
</evidence>
<dbReference type="InterPro" id="IPR023635">
    <property type="entry name" value="Peptide_deformylase"/>
</dbReference>
<sequence>MTLLKIARMGHPVLLVKAEQVEDIGDPMIQSLIDDMIETMSDAGGVGLAAPQVHVSKRIFVYCIPLSRQQEVSDANDTVQVLINPVITPEGHEQVLRPEGCLSIPGLRGWIPRYLQVRYEGSDRMGRAVSGIAHGFRANVMQHEADHLDGILYPMRMKNLGMMGFETEFSRFLTPEAVAEMIL</sequence>
<gene>
    <name evidence="2 3" type="primary">def</name>
    <name evidence="3" type="ORF">GOB84_16875</name>
</gene>
<feature type="binding site" evidence="2">
    <location>
        <position position="143"/>
    </location>
    <ligand>
        <name>Fe cation</name>
        <dbReference type="ChEBI" id="CHEBI:24875"/>
    </ligand>
</feature>
<keyword evidence="4" id="KW-1185">Reference proteome</keyword>
<dbReference type="EMBL" id="WOSW01000058">
    <property type="protein sequence ID" value="NHO34178.1"/>
    <property type="molecule type" value="Genomic_DNA"/>
</dbReference>
<comment type="cofactor">
    <cofactor evidence="2">
        <name>Fe(2+)</name>
        <dbReference type="ChEBI" id="CHEBI:29033"/>
    </cofactor>
    <text evidence="2">Binds 1 Fe(2+) ion.</text>
</comment>
<comment type="similarity">
    <text evidence="1 2">Belongs to the polypeptide deformylase family.</text>
</comment>
<evidence type="ECO:0000256" key="1">
    <source>
        <dbReference type="ARBA" id="ARBA00010759"/>
    </source>
</evidence>
<feature type="binding site" evidence="2">
    <location>
        <position position="147"/>
    </location>
    <ligand>
        <name>Fe cation</name>
        <dbReference type="ChEBI" id="CHEBI:24875"/>
    </ligand>
</feature>
<dbReference type="RefSeq" id="WP_173578621.1">
    <property type="nucleotide sequence ID" value="NZ_WOSW01000058.1"/>
</dbReference>
<feature type="binding site" evidence="2">
    <location>
        <position position="101"/>
    </location>
    <ligand>
        <name>Fe cation</name>
        <dbReference type="ChEBI" id="CHEBI:24875"/>
    </ligand>
</feature>
<comment type="caution">
    <text evidence="3">The sequence shown here is derived from an EMBL/GenBank/DDBJ whole genome shotgun (WGS) entry which is preliminary data.</text>
</comment>
<dbReference type="Proteomes" id="UP000615326">
    <property type="component" value="Unassembled WGS sequence"/>
</dbReference>
<comment type="catalytic activity">
    <reaction evidence="2">
        <text>N-terminal N-formyl-L-methionyl-[peptide] + H2O = N-terminal L-methionyl-[peptide] + formate</text>
        <dbReference type="Rhea" id="RHEA:24420"/>
        <dbReference type="Rhea" id="RHEA-COMP:10639"/>
        <dbReference type="Rhea" id="RHEA-COMP:10640"/>
        <dbReference type="ChEBI" id="CHEBI:15377"/>
        <dbReference type="ChEBI" id="CHEBI:15740"/>
        <dbReference type="ChEBI" id="CHEBI:49298"/>
        <dbReference type="ChEBI" id="CHEBI:64731"/>
        <dbReference type="EC" id="3.5.1.88"/>
    </reaction>
</comment>
<dbReference type="InterPro" id="IPR036821">
    <property type="entry name" value="Peptide_deformylase_sf"/>
</dbReference>
<comment type="function">
    <text evidence="2">Removes the formyl group from the N-terminal Met of newly synthesized proteins. Requires at least a dipeptide for an efficient rate of reaction. N-terminal L-methionine is a prerequisite for activity but the enzyme has broad specificity at other positions.</text>
</comment>
<evidence type="ECO:0000313" key="4">
    <source>
        <dbReference type="Proteomes" id="UP000615326"/>
    </source>
</evidence>
<dbReference type="CDD" id="cd00487">
    <property type="entry name" value="Pep_deformylase"/>
    <property type="match status" value="1"/>
</dbReference>
<dbReference type="PIRSF" id="PIRSF004749">
    <property type="entry name" value="Pep_def"/>
    <property type="match status" value="1"/>
</dbReference>
<dbReference type="GO" id="GO:0042586">
    <property type="term" value="F:peptide deformylase activity"/>
    <property type="evidence" value="ECO:0007669"/>
    <property type="project" value="UniProtKB-EC"/>
</dbReference>
<dbReference type="Gene3D" id="3.90.45.10">
    <property type="entry name" value="Peptide deformylase"/>
    <property type="match status" value="1"/>
</dbReference>
<dbReference type="PANTHER" id="PTHR10458">
    <property type="entry name" value="PEPTIDE DEFORMYLASE"/>
    <property type="match status" value="1"/>
</dbReference>
<protein>
    <recommendedName>
        <fullName evidence="2">Peptide deformylase</fullName>
        <shortName evidence="2">PDF</shortName>
        <ecNumber evidence="2">3.5.1.88</ecNumber>
    </recommendedName>
    <alternativeName>
        <fullName evidence="2">Polypeptide deformylase</fullName>
    </alternativeName>
</protein>
<dbReference type="Pfam" id="PF01327">
    <property type="entry name" value="Pep_deformylase"/>
    <property type="match status" value="1"/>
</dbReference>
<evidence type="ECO:0000256" key="2">
    <source>
        <dbReference type="HAMAP-Rule" id="MF_00163"/>
    </source>
</evidence>